<dbReference type="Proteomes" id="UP000316609">
    <property type="component" value="Unassembled WGS sequence"/>
</dbReference>
<protein>
    <submittedName>
        <fullName evidence="1">Uncharacterized protein</fullName>
    </submittedName>
</protein>
<dbReference type="AlphaFoldDB" id="A0A538TXA6"/>
<comment type="caution">
    <text evidence="1">The sequence shown here is derived from an EMBL/GenBank/DDBJ whole genome shotgun (WGS) entry which is preliminary data.</text>
</comment>
<organism evidence="1 2">
    <name type="scientific">Eiseniibacteriota bacterium</name>
    <dbReference type="NCBI Taxonomy" id="2212470"/>
    <lineage>
        <taxon>Bacteria</taxon>
        <taxon>Candidatus Eiseniibacteriota</taxon>
    </lineage>
</organism>
<evidence type="ECO:0000313" key="1">
    <source>
        <dbReference type="EMBL" id="TMQ68265.1"/>
    </source>
</evidence>
<proteinExistence type="predicted"/>
<dbReference type="EMBL" id="VBOY01000013">
    <property type="protein sequence ID" value="TMQ68265.1"/>
    <property type="molecule type" value="Genomic_DNA"/>
</dbReference>
<evidence type="ECO:0000313" key="2">
    <source>
        <dbReference type="Proteomes" id="UP000316609"/>
    </source>
</evidence>
<reference evidence="1 2" key="1">
    <citation type="journal article" date="2019" name="Nat. Microbiol.">
        <title>Mediterranean grassland soil C-N compound turnover is dependent on rainfall and depth, and is mediated by genomically divergent microorganisms.</title>
        <authorList>
            <person name="Diamond S."/>
            <person name="Andeer P.F."/>
            <person name="Li Z."/>
            <person name="Crits-Christoph A."/>
            <person name="Burstein D."/>
            <person name="Anantharaman K."/>
            <person name="Lane K.R."/>
            <person name="Thomas B.C."/>
            <person name="Pan C."/>
            <person name="Northen T.R."/>
            <person name="Banfield J.F."/>
        </authorList>
    </citation>
    <scope>NUCLEOTIDE SEQUENCE [LARGE SCALE GENOMIC DNA]</scope>
    <source>
        <strain evidence="1">WS_8</strain>
    </source>
</reference>
<gene>
    <name evidence="1" type="ORF">E6K78_01940</name>
</gene>
<sequence>MTRSALGRAAMILMALSLFALEAVAFAGLARTVRGAVSGPADPHRSEIQVVSTALFQVALPAVSRALRGVVAAPSPRALRHERKAREIATCRHGAIPCVRIVTIHASHRSMFRSVEIRPRLARWAGQA</sequence>
<name>A0A538TXA6_UNCEI</name>
<accession>A0A538TXA6</accession>